<dbReference type="Proteomes" id="UP000887540">
    <property type="component" value="Unplaced"/>
</dbReference>
<protein>
    <submittedName>
        <fullName evidence="3">START domain-containing protein</fullName>
    </submittedName>
</protein>
<name>A0A914DYD3_9BILA</name>
<proteinExistence type="predicted"/>
<dbReference type="SUPFAM" id="SSF55961">
    <property type="entry name" value="Bet v1-like"/>
    <property type="match status" value="1"/>
</dbReference>
<sequence length="215" mass="25410">MTNGPHIDNHNNDEVPRPMKVNVVRVLEDRDFNYVKHICDHHVDWEMVYEKKKTRVWTKLVADSDFQMIKLRAEFPDVPASIAYDVLHDTEYRHKWDKYTHRSQDIGLINPNTDICYYALSSMPPFTSRDFVLQRSWLDLGNEKYIIGHSVCHEYGSGAPPFQNLWRRPCQEEDGMKKKEEDGMRKKEEDEVNFLNRACLSTRKHALFKKLTPPS</sequence>
<dbReference type="PANTHER" id="PTHR19308">
    <property type="entry name" value="PHOSPHATIDYLCHOLINE TRANSFER PROTEIN"/>
    <property type="match status" value="1"/>
</dbReference>
<dbReference type="PROSITE" id="PS50848">
    <property type="entry name" value="START"/>
    <property type="match status" value="1"/>
</dbReference>
<dbReference type="GO" id="GO:0005737">
    <property type="term" value="C:cytoplasm"/>
    <property type="evidence" value="ECO:0007669"/>
    <property type="project" value="UniProtKB-ARBA"/>
</dbReference>
<dbReference type="AlphaFoldDB" id="A0A914DYD3"/>
<accession>A0A914DYD3</accession>
<evidence type="ECO:0000313" key="3">
    <source>
        <dbReference type="WBParaSite" id="ACRNAN_scaffold4336.g30524.t1"/>
    </source>
</evidence>
<reference evidence="3" key="1">
    <citation type="submission" date="2022-11" db="UniProtKB">
        <authorList>
            <consortium name="WormBaseParasite"/>
        </authorList>
    </citation>
    <scope>IDENTIFICATION</scope>
</reference>
<organism evidence="2 3">
    <name type="scientific">Acrobeloides nanus</name>
    <dbReference type="NCBI Taxonomy" id="290746"/>
    <lineage>
        <taxon>Eukaryota</taxon>
        <taxon>Metazoa</taxon>
        <taxon>Ecdysozoa</taxon>
        <taxon>Nematoda</taxon>
        <taxon>Chromadorea</taxon>
        <taxon>Rhabditida</taxon>
        <taxon>Tylenchina</taxon>
        <taxon>Cephalobomorpha</taxon>
        <taxon>Cephaloboidea</taxon>
        <taxon>Cephalobidae</taxon>
        <taxon>Acrobeloides</taxon>
    </lineage>
</organism>
<evidence type="ECO:0000259" key="1">
    <source>
        <dbReference type="PROSITE" id="PS50848"/>
    </source>
</evidence>
<evidence type="ECO:0000313" key="2">
    <source>
        <dbReference type="Proteomes" id="UP000887540"/>
    </source>
</evidence>
<keyword evidence="2" id="KW-1185">Reference proteome</keyword>
<dbReference type="InterPro" id="IPR002913">
    <property type="entry name" value="START_lipid-bd_dom"/>
</dbReference>
<dbReference type="InterPro" id="IPR023393">
    <property type="entry name" value="START-like_dom_sf"/>
</dbReference>
<dbReference type="GO" id="GO:0008289">
    <property type="term" value="F:lipid binding"/>
    <property type="evidence" value="ECO:0007669"/>
    <property type="project" value="InterPro"/>
</dbReference>
<dbReference type="Gene3D" id="3.30.530.20">
    <property type="match status" value="1"/>
</dbReference>
<dbReference type="PANTHER" id="PTHR19308:SF14">
    <property type="entry name" value="START DOMAIN-CONTAINING PROTEIN"/>
    <property type="match status" value="1"/>
</dbReference>
<dbReference type="InterPro" id="IPR051213">
    <property type="entry name" value="START_lipid_transfer"/>
</dbReference>
<feature type="domain" description="START" evidence="1">
    <location>
        <begin position="45"/>
        <end position="147"/>
    </location>
</feature>
<dbReference type="Pfam" id="PF01852">
    <property type="entry name" value="START"/>
    <property type="match status" value="1"/>
</dbReference>
<dbReference type="WBParaSite" id="ACRNAN_scaffold4336.g30524.t1">
    <property type="protein sequence ID" value="ACRNAN_scaffold4336.g30524.t1"/>
    <property type="gene ID" value="ACRNAN_scaffold4336.g30524"/>
</dbReference>